<evidence type="ECO:0000313" key="2">
    <source>
        <dbReference type="EMBL" id="KAK1852437.1"/>
    </source>
</evidence>
<dbReference type="Proteomes" id="UP001243330">
    <property type="component" value="Unassembled WGS sequence"/>
</dbReference>
<dbReference type="AlphaFoldDB" id="A0AAD9EM35"/>
<accession>A0AAD9EM35</accession>
<evidence type="ECO:0000256" key="1">
    <source>
        <dbReference type="SAM" id="MobiDB-lite"/>
    </source>
</evidence>
<organism evidence="2 3">
    <name type="scientific">Colletotrichum chrysophilum</name>
    <dbReference type="NCBI Taxonomy" id="1836956"/>
    <lineage>
        <taxon>Eukaryota</taxon>
        <taxon>Fungi</taxon>
        <taxon>Dikarya</taxon>
        <taxon>Ascomycota</taxon>
        <taxon>Pezizomycotina</taxon>
        <taxon>Sordariomycetes</taxon>
        <taxon>Hypocreomycetidae</taxon>
        <taxon>Glomerellales</taxon>
        <taxon>Glomerellaceae</taxon>
        <taxon>Colletotrichum</taxon>
        <taxon>Colletotrichum gloeosporioides species complex</taxon>
    </lineage>
</organism>
<keyword evidence="3" id="KW-1185">Reference proteome</keyword>
<proteinExistence type="predicted"/>
<protein>
    <submittedName>
        <fullName evidence="2">Uncharacterized protein</fullName>
    </submittedName>
</protein>
<evidence type="ECO:0000313" key="3">
    <source>
        <dbReference type="Proteomes" id="UP001243330"/>
    </source>
</evidence>
<reference evidence="2" key="1">
    <citation type="submission" date="2023-01" db="EMBL/GenBank/DDBJ databases">
        <title>Colletotrichum chrysophilum M932 genome sequence.</title>
        <authorList>
            <person name="Baroncelli R."/>
        </authorList>
    </citation>
    <scope>NUCLEOTIDE SEQUENCE</scope>
    <source>
        <strain evidence="2">M932</strain>
    </source>
</reference>
<dbReference type="EMBL" id="JAQOWY010000074">
    <property type="protein sequence ID" value="KAK1852437.1"/>
    <property type="molecule type" value="Genomic_DNA"/>
</dbReference>
<name>A0AAD9EM35_9PEZI</name>
<feature type="region of interest" description="Disordered" evidence="1">
    <location>
        <begin position="1"/>
        <end position="84"/>
    </location>
</feature>
<comment type="caution">
    <text evidence="2">The sequence shown here is derived from an EMBL/GenBank/DDBJ whole genome shotgun (WGS) entry which is preliminary data.</text>
</comment>
<sequence length="124" mass="13554">MGSSEPGLGLVPSHNHTHSVRHMAGQRSPRLQGDLYSSQLAPPPSRRAARIHGHPSPARQHHVDIDLTRPGQPKPTLPSRHKQRSLSTLAGAYRLMCCRSAPSGKSDLSISHGLFHCMYVCTLQ</sequence>
<gene>
    <name evidence="2" type="ORF">CCHR01_04882</name>
</gene>